<dbReference type="Proteomes" id="UP000248856">
    <property type="component" value="Unassembled WGS sequence"/>
</dbReference>
<sequence>MDPAHGLPDQLKYNPLGPSEARSTALAGVACIAAIGRGTQRRFHAPSGGARRRGSQAMTAASSHALAAEITPNSPQASPFRAHPFAKPPITERSLVKRIRGHIANGS</sequence>
<organism evidence="1 2">
    <name type="scientific">Paracidovorax anthurii</name>
    <dbReference type="NCBI Taxonomy" id="78229"/>
    <lineage>
        <taxon>Bacteria</taxon>
        <taxon>Pseudomonadati</taxon>
        <taxon>Pseudomonadota</taxon>
        <taxon>Betaproteobacteria</taxon>
        <taxon>Burkholderiales</taxon>
        <taxon>Comamonadaceae</taxon>
        <taxon>Paracidovorax</taxon>
    </lineage>
</organism>
<gene>
    <name evidence="1" type="ORF">AX018_100864</name>
</gene>
<accession>A0A328ZIC9</accession>
<evidence type="ECO:0000313" key="1">
    <source>
        <dbReference type="EMBL" id="RAR84973.1"/>
    </source>
</evidence>
<protein>
    <submittedName>
        <fullName evidence="1">Uncharacterized protein</fullName>
    </submittedName>
</protein>
<dbReference type="AlphaFoldDB" id="A0A328ZIC9"/>
<dbReference type="EMBL" id="QLTA01000008">
    <property type="protein sequence ID" value="RAR84973.1"/>
    <property type="molecule type" value="Genomic_DNA"/>
</dbReference>
<comment type="caution">
    <text evidence="1">The sequence shown here is derived from an EMBL/GenBank/DDBJ whole genome shotgun (WGS) entry which is preliminary data.</text>
</comment>
<evidence type="ECO:0000313" key="2">
    <source>
        <dbReference type="Proteomes" id="UP000248856"/>
    </source>
</evidence>
<proteinExistence type="predicted"/>
<keyword evidence="2" id="KW-1185">Reference proteome</keyword>
<reference evidence="1 2" key="1">
    <citation type="submission" date="2018-06" db="EMBL/GenBank/DDBJ databases">
        <title>Genomic Encyclopedia of Archaeal and Bacterial Type Strains, Phase II (KMG-II): from individual species to whole genera.</title>
        <authorList>
            <person name="Goeker M."/>
        </authorList>
    </citation>
    <scope>NUCLEOTIDE SEQUENCE [LARGE SCALE GENOMIC DNA]</scope>
    <source>
        <strain evidence="1 2">CFPB 3232</strain>
    </source>
</reference>
<name>A0A328ZIC9_9BURK</name>